<organism evidence="14 15">
    <name type="scientific">Chelativorans salis</name>
    <dbReference type="NCBI Taxonomy" id="2978478"/>
    <lineage>
        <taxon>Bacteria</taxon>
        <taxon>Pseudomonadati</taxon>
        <taxon>Pseudomonadota</taxon>
        <taxon>Alphaproteobacteria</taxon>
        <taxon>Hyphomicrobiales</taxon>
        <taxon>Phyllobacteriaceae</taxon>
        <taxon>Chelativorans</taxon>
    </lineage>
</organism>
<dbReference type="Pfam" id="PF01715">
    <property type="entry name" value="IPPT"/>
    <property type="match status" value="1"/>
</dbReference>
<dbReference type="NCBIfam" id="TIGR00174">
    <property type="entry name" value="miaA"/>
    <property type="match status" value="1"/>
</dbReference>
<dbReference type="Gene3D" id="1.10.287.890">
    <property type="entry name" value="Crystal structure of tRNA isopentenylpyrophosphate transferase (bh2366) domain"/>
    <property type="match status" value="1"/>
</dbReference>
<evidence type="ECO:0000256" key="8">
    <source>
        <dbReference type="ARBA" id="ARBA00022842"/>
    </source>
</evidence>
<dbReference type="EMBL" id="JAOCZP010000002">
    <property type="protein sequence ID" value="MCT7375065.1"/>
    <property type="molecule type" value="Genomic_DNA"/>
</dbReference>
<feature type="binding site" evidence="10">
    <location>
        <begin position="21"/>
        <end position="28"/>
    </location>
    <ligand>
        <name>ATP</name>
        <dbReference type="ChEBI" id="CHEBI:30616"/>
    </ligand>
</feature>
<keyword evidence="7 10" id="KW-0067">ATP-binding</keyword>
<dbReference type="InterPro" id="IPR039657">
    <property type="entry name" value="Dimethylallyltransferase"/>
</dbReference>
<keyword evidence="4 10" id="KW-0808">Transferase</keyword>
<dbReference type="InterPro" id="IPR027417">
    <property type="entry name" value="P-loop_NTPase"/>
</dbReference>
<keyword evidence="15" id="KW-1185">Reference proteome</keyword>
<keyword evidence="8 10" id="KW-0460">Magnesium</keyword>
<comment type="subunit">
    <text evidence="10">Monomer.</text>
</comment>
<dbReference type="Gene3D" id="1.10.20.140">
    <property type="match status" value="1"/>
</dbReference>
<dbReference type="PANTHER" id="PTHR11088:SF60">
    <property type="entry name" value="TRNA DIMETHYLALLYLTRANSFERASE"/>
    <property type="match status" value="1"/>
</dbReference>
<evidence type="ECO:0000256" key="11">
    <source>
        <dbReference type="RuleBase" id="RU003783"/>
    </source>
</evidence>
<keyword evidence="6 10" id="KW-0547">Nucleotide-binding</keyword>
<feature type="site" description="Interaction with substrate tRNA" evidence="10">
    <location>
        <position position="134"/>
    </location>
</feature>
<dbReference type="HAMAP" id="MF_00185">
    <property type="entry name" value="IPP_trans"/>
    <property type="match status" value="1"/>
</dbReference>
<evidence type="ECO:0000313" key="14">
    <source>
        <dbReference type="EMBL" id="MCT7375065.1"/>
    </source>
</evidence>
<evidence type="ECO:0000256" key="3">
    <source>
        <dbReference type="ARBA" id="ARBA00005842"/>
    </source>
</evidence>
<comment type="similarity">
    <text evidence="3 10 13">Belongs to the IPP transferase family.</text>
</comment>
<dbReference type="Proteomes" id="UP001320831">
    <property type="component" value="Unassembled WGS sequence"/>
</dbReference>
<evidence type="ECO:0000256" key="13">
    <source>
        <dbReference type="RuleBase" id="RU003785"/>
    </source>
</evidence>
<comment type="function">
    <text evidence="2 10 12">Catalyzes the transfer of a dimethylallyl group onto the adenine at position 37 in tRNAs that read codons beginning with uridine, leading to the formation of N6-(dimethylallyl)adenosine (i(6)A).</text>
</comment>
<proteinExistence type="inferred from homology"/>
<comment type="catalytic activity">
    <reaction evidence="9 10 11">
        <text>adenosine(37) in tRNA + dimethylallyl diphosphate = N(6)-dimethylallyladenosine(37) in tRNA + diphosphate</text>
        <dbReference type="Rhea" id="RHEA:26482"/>
        <dbReference type="Rhea" id="RHEA-COMP:10162"/>
        <dbReference type="Rhea" id="RHEA-COMP:10375"/>
        <dbReference type="ChEBI" id="CHEBI:33019"/>
        <dbReference type="ChEBI" id="CHEBI:57623"/>
        <dbReference type="ChEBI" id="CHEBI:74411"/>
        <dbReference type="ChEBI" id="CHEBI:74415"/>
        <dbReference type="EC" id="2.5.1.75"/>
    </reaction>
</comment>
<gene>
    <name evidence="10 14" type="primary">miaA</name>
    <name evidence="14" type="ORF">N5A92_08440</name>
</gene>
<accession>A0ABT2LKE4</accession>
<evidence type="ECO:0000256" key="9">
    <source>
        <dbReference type="ARBA" id="ARBA00049563"/>
    </source>
</evidence>
<keyword evidence="5 10" id="KW-0819">tRNA processing</keyword>
<sequence length="303" mass="32801">MERSAAAGRKIVLKGATLIAGPTASGKSAHALDIARRSGGVIVNADSMQVYSVLSLLTARPGADDLAVAPHRLYGHVHPGTPYSTGQWLRDVEALCASGELDGRRAIFVGGTGLYFRALTEGLSPMPDVPTAVRRRWRQRLEEEGAAALHEVLGRSDPDAAARIRPSDGQRIVRALEVLEASDKPIGAWQAERSPPLVDGAAARKLVLEPERKMLASRIDQRFDRMMAAGVLEEVRALLSLDLPASMPAMKAIGVRELAAALNGQITLEEAVTRAKAATRQYAKRQMTWFRHQLGPDWQRVAV</sequence>
<feature type="region of interest" description="Interaction with substrate tRNA" evidence="10">
    <location>
        <begin position="170"/>
        <end position="174"/>
    </location>
</feature>
<dbReference type="PANTHER" id="PTHR11088">
    <property type="entry name" value="TRNA DIMETHYLALLYLTRANSFERASE"/>
    <property type="match status" value="1"/>
</dbReference>
<evidence type="ECO:0000313" key="15">
    <source>
        <dbReference type="Proteomes" id="UP001320831"/>
    </source>
</evidence>
<evidence type="ECO:0000256" key="7">
    <source>
        <dbReference type="ARBA" id="ARBA00022840"/>
    </source>
</evidence>
<dbReference type="Gene3D" id="3.40.50.300">
    <property type="entry name" value="P-loop containing nucleotide triphosphate hydrolases"/>
    <property type="match status" value="1"/>
</dbReference>
<feature type="binding site" evidence="10">
    <location>
        <begin position="23"/>
        <end position="28"/>
    </location>
    <ligand>
        <name>substrate</name>
    </ligand>
</feature>
<evidence type="ECO:0000256" key="1">
    <source>
        <dbReference type="ARBA" id="ARBA00001946"/>
    </source>
</evidence>
<name>A0ABT2LKE4_9HYPH</name>
<evidence type="ECO:0000256" key="5">
    <source>
        <dbReference type="ARBA" id="ARBA00022694"/>
    </source>
</evidence>
<dbReference type="EC" id="2.5.1.75" evidence="10"/>
<evidence type="ECO:0000256" key="6">
    <source>
        <dbReference type="ARBA" id="ARBA00022741"/>
    </source>
</evidence>
<dbReference type="SUPFAM" id="SSF52540">
    <property type="entry name" value="P-loop containing nucleoside triphosphate hydrolases"/>
    <property type="match status" value="1"/>
</dbReference>
<protein>
    <recommendedName>
        <fullName evidence="10">tRNA dimethylallyltransferase</fullName>
        <ecNumber evidence="10">2.5.1.75</ecNumber>
    </recommendedName>
    <alternativeName>
        <fullName evidence="10">Dimethylallyl diphosphate:tRNA dimethylallyltransferase</fullName>
        <shortName evidence="10">DMAPP:tRNA dimethylallyltransferase</shortName>
        <shortName evidence="10">DMATase</shortName>
    </alternativeName>
    <alternativeName>
        <fullName evidence="10">Isopentenyl-diphosphate:tRNA isopentenyltransferase</fullName>
        <shortName evidence="10">IPP transferase</shortName>
        <shortName evidence="10">IPPT</shortName>
        <shortName evidence="10">IPTase</shortName>
    </alternativeName>
</protein>
<dbReference type="InterPro" id="IPR018022">
    <property type="entry name" value="IPT"/>
</dbReference>
<comment type="caution">
    <text evidence="10">Lacks conserved residue(s) required for the propagation of feature annotation.</text>
</comment>
<evidence type="ECO:0000256" key="2">
    <source>
        <dbReference type="ARBA" id="ARBA00003213"/>
    </source>
</evidence>
<dbReference type="GO" id="GO:0052381">
    <property type="term" value="F:tRNA dimethylallyltransferase activity"/>
    <property type="evidence" value="ECO:0007669"/>
    <property type="project" value="UniProtKB-EC"/>
</dbReference>
<feature type="region of interest" description="Interaction with substrate tRNA" evidence="10">
    <location>
        <begin position="46"/>
        <end position="49"/>
    </location>
</feature>
<comment type="cofactor">
    <cofactor evidence="1 10">
        <name>Mg(2+)</name>
        <dbReference type="ChEBI" id="CHEBI:18420"/>
    </cofactor>
</comment>
<comment type="caution">
    <text evidence="14">The sequence shown here is derived from an EMBL/GenBank/DDBJ whole genome shotgun (WGS) entry which is preliminary data.</text>
</comment>
<evidence type="ECO:0000256" key="4">
    <source>
        <dbReference type="ARBA" id="ARBA00022679"/>
    </source>
</evidence>
<dbReference type="RefSeq" id="WP_260901749.1">
    <property type="nucleotide sequence ID" value="NZ_JAOCZP010000002.1"/>
</dbReference>
<feature type="site" description="Interaction with substrate tRNA" evidence="10">
    <location>
        <position position="112"/>
    </location>
</feature>
<evidence type="ECO:0000256" key="12">
    <source>
        <dbReference type="RuleBase" id="RU003784"/>
    </source>
</evidence>
<reference evidence="14 15" key="1">
    <citation type="submission" date="2022-09" db="EMBL/GenBank/DDBJ databases">
        <title>Chelativorans salina sp. nov., a novel slightly halophilic bacterium isolated from a saline lake sediment enrichment.</title>
        <authorList>
            <person name="Gao L."/>
            <person name="Fang B.-Z."/>
            <person name="Li W.-J."/>
        </authorList>
    </citation>
    <scope>NUCLEOTIDE SEQUENCE [LARGE SCALE GENOMIC DNA]</scope>
    <source>
        <strain evidence="14 15">EGI FJ00035</strain>
    </source>
</reference>
<evidence type="ECO:0000256" key="10">
    <source>
        <dbReference type="HAMAP-Rule" id="MF_00185"/>
    </source>
</evidence>